<dbReference type="InterPro" id="IPR026033">
    <property type="entry name" value="Azg-like_bact_archaea"/>
</dbReference>
<proteinExistence type="inferred from homology"/>
<dbReference type="EMBL" id="CP103416">
    <property type="protein sequence ID" value="UVW35464.1"/>
    <property type="molecule type" value="Genomic_DNA"/>
</dbReference>
<comment type="similarity">
    <text evidence="2 8">Belongs to the nucleobase:cation symporter-2 (NCS2) (TC 2.A.40) family. Azg-like subfamily.</text>
</comment>
<feature type="transmembrane region" description="Helical" evidence="9">
    <location>
        <begin position="197"/>
        <end position="216"/>
    </location>
</feature>
<evidence type="ECO:0000256" key="9">
    <source>
        <dbReference type="SAM" id="Phobius"/>
    </source>
</evidence>
<evidence type="ECO:0000256" key="2">
    <source>
        <dbReference type="ARBA" id="ARBA00005697"/>
    </source>
</evidence>
<sequence length="432" mass="45100">MNALLDRLFQLHAKGTTAGTELIAGVTTFITMVYIIFVNPQMMAMTGMDHGAAFVGTCLAAALACYIMGLYANWPVGLAPGMGLNAFFTYTVVGEMGYSWQIALGAVFIAGVLFVIMSVTRLRRWMMDSIPLNMRIAMGAGVGLFVGFIGLKSGGIIVANGATYLSLGDLTKSETLLATMSFLVIAILSIRKIPGAIIIGILSITTIAALMGLVQIDGLVAAPPSLAPTFMQLDIVGAFDVAMISVIIAFLFVNLFDTAGTLLGVASRSGLIDSQGNVQNIDRALKADSSASAVGAFFGCAPVTSYVESSAGVEAGGRTGLTAVVVGSLFLLAIFFSPLAAVVPAYATAGALIYVAILMLCGMEALDWSDMSEVLPALVTIVMIPLSFSIANGIALGFITYVAVKFFAGKRLDITLGAWFLGAIFLAKFTFL</sequence>
<organism evidence="10 11">
    <name type="scientific">SAR92 clade bacterium H455</name>
    <dbReference type="NCBI Taxonomy" id="2974818"/>
    <lineage>
        <taxon>Bacteria</taxon>
        <taxon>Pseudomonadati</taxon>
        <taxon>Pseudomonadota</taxon>
        <taxon>Gammaproteobacteria</taxon>
        <taxon>Cellvibrionales</taxon>
        <taxon>Porticoccaceae</taxon>
        <taxon>SAR92 clade</taxon>
    </lineage>
</organism>
<evidence type="ECO:0000256" key="1">
    <source>
        <dbReference type="ARBA" id="ARBA00004651"/>
    </source>
</evidence>
<keyword evidence="11" id="KW-1185">Reference proteome</keyword>
<evidence type="ECO:0000256" key="8">
    <source>
        <dbReference type="PIRNR" id="PIRNR005353"/>
    </source>
</evidence>
<feature type="transmembrane region" description="Helical" evidence="9">
    <location>
        <begin position="236"/>
        <end position="256"/>
    </location>
</feature>
<reference evidence="10" key="1">
    <citation type="submission" date="2022-08" db="EMBL/GenBank/DDBJ databases">
        <title>Catabolic pathway analysis in culturable SAR92 clade bacteria reveals their overlooked roles in DMSP degradation in coastal seas.</title>
        <authorList>
            <person name="He X."/>
            <person name="Zhang X."/>
            <person name="Zhang Y."/>
        </authorList>
    </citation>
    <scope>NUCLEOTIDE SEQUENCE</scope>
    <source>
        <strain evidence="10">H455</strain>
    </source>
</reference>
<keyword evidence="3 8" id="KW-0813">Transport</keyword>
<name>A0ABY5TQ80_9GAMM</name>
<gene>
    <name evidence="10" type="ORF">NYF23_02355</name>
</gene>
<keyword evidence="6 8" id="KW-1133">Transmembrane helix</keyword>
<evidence type="ECO:0000256" key="7">
    <source>
        <dbReference type="ARBA" id="ARBA00023136"/>
    </source>
</evidence>
<evidence type="ECO:0000256" key="6">
    <source>
        <dbReference type="ARBA" id="ARBA00022989"/>
    </source>
</evidence>
<keyword evidence="4 8" id="KW-1003">Cell membrane</keyword>
<protein>
    <submittedName>
        <fullName evidence="10">NCS2 family permease</fullName>
    </submittedName>
</protein>
<keyword evidence="7 8" id="KW-0472">Membrane</keyword>
<feature type="transmembrane region" description="Helical" evidence="9">
    <location>
        <begin position="378"/>
        <end position="402"/>
    </location>
</feature>
<dbReference type="Pfam" id="PF00860">
    <property type="entry name" value="Xan_ur_permease"/>
    <property type="match status" value="1"/>
</dbReference>
<dbReference type="Proteomes" id="UP001059934">
    <property type="component" value="Chromosome"/>
</dbReference>
<evidence type="ECO:0000256" key="3">
    <source>
        <dbReference type="ARBA" id="ARBA00022448"/>
    </source>
</evidence>
<feature type="transmembrane region" description="Helical" evidence="9">
    <location>
        <begin position="132"/>
        <end position="151"/>
    </location>
</feature>
<evidence type="ECO:0000313" key="10">
    <source>
        <dbReference type="EMBL" id="UVW35464.1"/>
    </source>
</evidence>
<dbReference type="InterPro" id="IPR045018">
    <property type="entry name" value="Azg-like"/>
</dbReference>
<evidence type="ECO:0000256" key="5">
    <source>
        <dbReference type="ARBA" id="ARBA00022692"/>
    </source>
</evidence>
<feature type="transmembrane region" description="Helical" evidence="9">
    <location>
        <begin position="51"/>
        <end position="72"/>
    </location>
</feature>
<feature type="transmembrane region" description="Helical" evidence="9">
    <location>
        <begin position="414"/>
        <end position="431"/>
    </location>
</feature>
<keyword evidence="5 8" id="KW-0812">Transmembrane</keyword>
<feature type="transmembrane region" description="Helical" evidence="9">
    <location>
        <begin position="20"/>
        <end position="39"/>
    </location>
</feature>
<feature type="transmembrane region" description="Helical" evidence="9">
    <location>
        <begin position="171"/>
        <end position="190"/>
    </location>
</feature>
<dbReference type="PIRSF" id="PIRSF005353">
    <property type="entry name" value="PbuG"/>
    <property type="match status" value="1"/>
</dbReference>
<feature type="transmembrane region" description="Helical" evidence="9">
    <location>
        <begin position="98"/>
        <end position="120"/>
    </location>
</feature>
<comment type="subcellular location">
    <subcellularLocation>
        <location evidence="1 8">Cell membrane</location>
        <topology evidence="1 8">Multi-pass membrane protein</topology>
    </subcellularLocation>
</comment>
<evidence type="ECO:0000313" key="11">
    <source>
        <dbReference type="Proteomes" id="UP001059934"/>
    </source>
</evidence>
<dbReference type="PANTHER" id="PTHR43337">
    <property type="entry name" value="XANTHINE/URACIL PERMEASE C887.17-RELATED"/>
    <property type="match status" value="1"/>
</dbReference>
<accession>A0ABY5TQ80</accession>
<feature type="transmembrane region" description="Helical" evidence="9">
    <location>
        <begin position="320"/>
        <end position="339"/>
    </location>
</feature>
<evidence type="ECO:0000256" key="4">
    <source>
        <dbReference type="ARBA" id="ARBA00022475"/>
    </source>
</evidence>
<dbReference type="InterPro" id="IPR006043">
    <property type="entry name" value="NCS2"/>
</dbReference>
<dbReference type="PANTHER" id="PTHR43337:SF1">
    <property type="entry name" value="XANTHINE_URACIL PERMEASE C887.17-RELATED"/>
    <property type="match status" value="1"/>
</dbReference>